<feature type="transmembrane region" description="Helical" evidence="1">
    <location>
        <begin position="78"/>
        <end position="95"/>
    </location>
</feature>
<evidence type="ECO:0000313" key="3">
    <source>
        <dbReference type="Proteomes" id="UP000194141"/>
    </source>
</evidence>
<dbReference type="Pfam" id="PF05857">
    <property type="entry name" value="TraX"/>
    <property type="match status" value="1"/>
</dbReference>
<accession>A0A1X4XZA4</accession>
<comment type="caution">
    <text evidence="2">The sequence shown here is derived from an EMBL/GenBank/DDBJ whole genome shotgun (WGS) entry which is preliminary data.</text>
</comment>
<feature type="transmembrane region" description="Helical" evidence="1">
    <location>
        <begin position="25"/>
        <end position="44"/>
    </location>
</feature>
<proteinExistence type="predicted"/>
<evidence type="ECO:0000256" key="1">
    <source>
        <dbReference type="SAM" id="Phobius"/>
    </source>
</evidence>
<keyword evidence="1" id="KW-0812">Transmembrane</keyword>
<dbReference type="Proteomes" id="UP000194141">
    <property type="component" value="Unassembled WGS sequence"/>
</dbReference>
<keyword evidence="3" id="KW-1185">Reference proteome</keyword>
<dbReference type="STRING" id="1562698.DESAMIL20_286"/>
<feature type="transmembrane region" description="Helical" evidence="1">
    <location>
        <begin position="187"/>
        <end position="207"/>
    </location>
</feature>
<protein>
    <submittedName>
        <fullName evidence="2">Conserved membrane protein</fullName>
    </submittedName>
</protein>
<dbReference type="InterPro" id="IPR008875">
    <property type="entry name" value="TraX"/>
</dbReference>
<feature type="transmembrane region" description="Helical" evidence="1">
    <location>
        <begin position="107"/>
        <end position="137"/>
    </location>
</feature>
<evidence type="ECO:0000313" key="2">
    <source>
        <dbReference type="EMBL" id="OSS42856.1"/>
    </source>
</evidence>
<dbReference type="AlphaFoldDB" id="A0A1X4XZA4"/>
<reference evidence="2 3" key="1">
    <citation type="journal article" date="2017" name="Front. Microbiol.">
        <title>Genome Sequence of Desulfurella amilsii Strain TR1 and Comparative Genomics of Desulfurellaceae Family.</title>
        <authorList>
            <person name="Florentino A.P."/>
            <person name="Stams A.J."/>
            <person name="Sanchez-Andrea I."/>
        </authorList>
    </citation>
    <scope>NUCLEOTIDE SEQUENCE [LARGE SCALE GENOMIC DNA]</scope>
    <source>
        <strain evidence="2 3">TR1</strain>
    </source>
</reference>
<dbReference type="EMBL" id="MDSU01000002">
    <property type="protein sequence ID" value="OSS42856.1"/>
    <property type="molecule type" value="Genomic_DNA"/>
</dbReference>
<keyword evidence="1" id="KW-1133">Transmembrane helix</keyword>
<dbReference type="OrthoDB" id="9781069at2"/>
<keyword evidence="1" id="KW-0472">Membrane</keyword>
<sequence>MIAMIFDHFSIWLINHYHINAYDAIYWRMFGRISIPIFAFLIAYNFVYNSRHHEQFLFRVTIFALLSEPFYIAYFETFGNAFIPLAFGLAMIYFIDKNKLNEFALTCAMAFYLAFFVFFDVEIIACAFLIVAFYFYFKLNNKIFLALTFPLMLYLNTIDIRIILMVFVSYFLIFLSLKKDILPNLKINKWIGYWFYPAHLFILRVLLGVA</sequence>
<organism evidence="2 3">
    <name type="scientific">Desulfurella amilsii</name>
    <dbReference type="NCBI Taxonomy" id="1562698"/>
    <lineage>
        <taxon>Bacteria</taxon>
        <taxon>Pseudomonadati</taxon>
        <taxon>Campylobacterota</taxon>
        <taxon>Desulfurellia</taxon>
        <taxon>Desulfurellales</taxon>
        <taxon>Desulfurellaceae</taxon>
        <taxon>Desulfurella</taxon>
    </lineage>
</organism>
<name>A0A1X4XZA4_9BACT</name>
<gene>
    <name evidence="2" type="ORF">DESAMIL20_286</name>
</gene>
<feature type="transmembrane region" description="Helical" evidence="1">
    <location>
        <begin position="143"/>
        <end position="175"/>
    </location>
</feature>